<evidence type="ECO:0000313" key="2">
    <source>
        <dbReference type="Proteomes" id="UP000067625"/>
    </source>
</evidence>
<keyword evidence="2" id="KW-1185">Reference proteome</keyword>
<organism evidence="1 2">
    <name type="scientific">Bacillus gobiensis</name>
    <dbReference type="NCBI Taxonomy" id="1441095"/>
    <lineage>
        <taxon>Bacteria</taxon>
        <taxon>Bacillati</taxon>
        <taxon>Bacillota</taxon>
        <taxon>Bacilli</taxon>
        <taxon>Bacillales</taxon>
        <taxon>Bacillaceae</taxon>
        <taxon>Bacillus</taxon>
    </lineage>
</organism>
<name>A0A0M4FXS2_9BACI</name>
<dbReference type="STRING" id="1441095.AM592_10435"/>
<evidence type="ECO:0000313" key="1">
    <source>
        <dbReference type="EMBL" id="ALC81975.1"/>
    </source>
</evidence>
<dbReference type="AlphaFoldDB" id="A0A0M4FXS2"/>
<dbReference type="Proteomes" id="UP000067625">
    <property type="component" value="Chromosome"/>
</dbReference>
<reference evidence="2" key="1">
    <citation type="submission" date="2015-08" db="EMBL/GenBank/DDBJ databases">
        <title>Genome sequencing project for genomic taxonomy and phylogenomics of Bacillus-like bacteria.</title>
        <authorList>
            <person name="Liu B."/>
            <person name="Wang J."/>
            <person name="Zhu Y."/>
            <person name="Liu G."/>
            <person name="Chen Q."/>
            <person name="Chen Z."/>
            <person name="Lan J."/>
            <person name="Che J."/>
            <person name="Ge C."/>
            <person name="Shi H."/>
            <person name="Pan Z."/>
            <person name="Liu X."/>
        </authorList>
    </citation>
    <scope>NUCLEOTIDE SEQUENCE [LARGE SCALE GENOMIC DNA]</scope>
    <source>
        <strain evidence="2">FJAT-4402</strain>
    </source>
</reference>
<gene>
    <name evidence="1" type="ORF">AM592_10435</name>
</gene>
<reference evidence="1 2" key="2">
    <citation type="journal article" date="2016" name="Int. J. Syst. Evol. Microbiol.">
        <title>Bacillus gobiensis sp. nov., isolated from a soil sample.</title>
        <authorList>
            <person name="Liu B."/>
            <person name="Liu G.H."/>
            <person name="Cetin S."/>
            <person name="Schumann P."/>
            <person name="Pan Z.Z."/>
            <person name="Chen Q.Q."/>
        </authorList>
    </citation>
    <scope>NUCLEOTIDE SEQUENCE [LARGE SCALE GENOMIC DNA]</scope>
    <source>
        <strain evidence="1 2">FJAT-4402</strain>
    </source>
</reference>
<proteinExistence type="predicted"/>
<dbReference type="RefSeq" id="WP_053603755.1">
    <property type="nucleotide sequence ID" value="NZ_CP012600.1"/>
</dbReference>
<dbReference type="EMBL" id="CP012600">
    <property type="protein sequence ID" value="ALC81975.1"/>
    <property type="molecule type" value="Genomic_DNA"/>
</dbReference>
<accession>A0A0M4FXS2</accession>
<sequence length="95" mass="11153">MNFSESVYCELKMNRVCNRKNIQVQRACLVPSAVHTQDLMLVLLAKEYIRHDIMMKVMSKHSSEEKMNQIWKGDSDLFYIVTNELLNKKSKKGED</sequence>
<protein>
    <submittedName>
        <fullName evidence="1">Uncharacterized protein</fullName>
    </submittedName>
</protein>
<dbReference type="PATRIC" id="fig|1441095.3.peg.2303"/>